<evidence type="ECO:0000313" key="2">
    <source>
        <dbReference type="Proteomes" id="UP000790377"/>
    </source>
</evidence>
<name>A0ACB8AJB3_9AGAM</name>
<proteinExistence type="predicted"/>
<dbReference type="Proteomes" id="UP000790377">
    <property type="component" value="Unassembled WGS sequence"/>
</dbReference>
<comment type="caution">
    <text evidence="1">The sequence shown here is derived from an EMBL/GenBank/DDBJ whole genome shotgun (WGS) entry which is preliminary data.</text>
</comment>
<protein>
    <submittedName>
        <fullName evidence="1">Hydantoinase</fullName>
    </submittedName>
</protein>
<evidence type="ECO:0000313" key="1">
    <source>
        <dbReference type="EMBL" id="KAH7913302.1"/>
    </source>
</evidence>
<keyword evidence="2" id="KW-1185">Reference proteome</keyword>
<feature type="non-terminal residue" evidence="1">
    <location>
        <position position="1"/>
    </location>
</feature>
<dbReference type="EMBL" id="MU267633">
    <property type="protein sequence ID" value="KAH7913302.1"/>
    <property type="molecule type" value="Genomic_DNA"/>
</dbReference>
<accession>A0ACB8AJB3</accession>
<organism evidence="1 2">
    <name type="scientific">Hygrophoropsis aurantiaca</name>
    <dbReference type="NCBI Taxonomy" id="72124"/>
    <lineage>
        <taxon>Eukaryota</taxon>
        <taxon>Fungi</taxon>
        <taxon>Dikarya</taxon>
        <taxon>Basidiomycota</taxon>
        <taxon>Agaricomycotina</taxon>
        <taxon>Agaricomycetes</taxon>
        <taxon>Agaricomycetidae</taxon>
        <taxon>Boletales</taxon>
        <taxon>Coniophorineae</taxon>
        <taxon>Hygrophoropsidaceae</taxon>
        <taxon>Hygrophoropsis</taxon>
    </lineage>
</organism>
<reference evidence="1" key="1">
    <citation type="journal article" date="2021" name="New Phytol.">
        <title>Evolutionary innovations through gain and loss of genes in the ectomycorrhizal Boletales.</title>
        <authorList>
            <person name="Wu G."/>
            <person name="Miyauchi S."/>
            <person name="Morin E."/>
            <person name="Kuo A."/>
            <person name="Drula E."/>
            <person name="Varga T."/>
            <person name="Kohler A."/>
            <person name="Feng B."/>
            <person name="Cao Y."/>
            <person name="Lipzen A."/>
            <person name="Daum C."/>
            <person name="Hundley H."/>
            <person name="Pangilinan J."/>
            <person name="Johnson J."/>
            <person name="Barry K."/>
            <person name="LaButti K."/>
            <person name="Ng V."/>
            <person name="Ahrendt S."/>
            <person name="Min B."/>
            <person name="Choi I.G."/>
            <person name="Park H."/>
            <person name="Plett J.M."/>
            <person name="Magnuson J."/>
            <person name="Spatafora J.W."/>
            <person name="Nagy L.G."/>
            <person name="Henrissat B."/>
            <person name="Grigoriev I.V."/>
            <person name="Yang Z.L."/>
            <person name="Xu J."/>
            <person name="Martin F.M."/>
        </authorList>
    </citation>
    <scope>NUCLEOTIDE SEQUENCE</scope>
    <source>
        <strain evidence="1">ATCC 28755</strain>
    </source>
</reference>
<sequence>AQSILRLGVDVGGTNTDAVLLDISPGSRRGLVLASAKRPTTSEVTLGIQDAIQSVLQQVQNTSNIQALSIGTTHFVNALVEKDPKRLDRVAVIRLCGPFTQGTPPFVGFPYDLRHLLEGPCFLVSGGLQIDGSEIAVVNPQEIVDICAEIKRQGINAVAVCSVFAPIDFEIKQEEQVAAILRQQLGNIDVVCSKDVAHIGILERENASILNASLLRYAKKTVRGFQNAAQALNLKCPVFITSNEGTLLTCEQASRLPIRTFSSGPTNSMRGAAFLASLESEIPKQSALVVDIGGTTTDIGMLLPSGFPRQAAARHELCGVLLNFSMPHISSIGLGGGSIVREDPATGKVTVGPESVGHHITSEALVFGGATLTTTDIIVAANRVTDVGNSSLVSHINPATINSVEVAIKTMLQNTLDAMKTSSLEVPVYLVGGGSILSPDILSGISRVHRFPHFDVANAVGAAIAQVSGTVDTFEDVSTTSVSEVRSRVEAKAIARAIAAGADPENVGIIESEAIPVAYTAGRCRFYVKAAGQWSGARSTLVDMAGPSIAPEFDIDANSVPVPNAGSAPPRSFPVVEGLSMNKANDILMYTPKVKKGQWFLSEVDLEWIADGCYILGCGGGGSPLHTFLELREMVRAGEVIRVVDLSSVRADALVGWGGGMGSPEVSSERLLGNEYNEASEALWSFMGIKKPEALVALEIGGGNGMINMITAATKNYDIPIIDGDFMGRAYPTWQQTTANVYDTTGKGLNLLPSAISSGDGNIMIMVKAKRDIDVDASLRAACVEMGTHVGQASRPLAASSLQASLIVNTVSLSWRIGRAVALARKQSSLARIGSILVDAVGGPNTARVLFSGKITDVQRRLYKGHTIGRVIITALVVDDGTEEDPDYPVERFSGTLAIPFKNENLYAEHDASDGNAPKIIATVPDLISVLDAQSGSALGTPQYKYGLRVLVLGITAAPQWTETERGLELGGPRGFGFNDIPYIPLGVYVKPNSVIEQYASAHT</sequence>
<gene>
    <name evidence="1" type="ORF">BJ138DRAFT_1222691</name>
</gene>